<proteinExistence type="predicted"/>
<dbReference type="AlphaFoldDB" id="A0A9P6XML9"/>
<evidence type="ECO:0000313" key="1">
    <source>
        <dbReference type="EMBL" id="KAG1523360.1"/>
    </source>
</evidence>
<reference evidence="1 2" key="1">
    <citation type="journal article" date="2020" name="Microb. Genom.">
        <title>Genetic diversity of clinical and environmental Mucorales isolates obtained from an investigation of mucormycosis cases among solid organ transplant recipients.</title>
        <authorList>
            <person name="Nguyen M.H."/>
            <person name="Kaul D."/>
            <person name="Muto C."/>
            <person name="Cheng S.J."/>
            <person name="Richter R.A."/>
            <person name="Bruno V.M."/>
            <person name="Liu G."/>
            <person name="Beyhan S."/>
            <person name="Sundermann A.J."/>
            <person name="Mounaud S."/>
            <person name="Pasculle A.W."/>
            <person name="Nierman W.C."/>
            <person name="Driscoll E."/>
            <person name="Cumbie R."/>
            <person name="Clancy C.J."/>
            <person name="Dupont C.L."/>
        </authorList>
    </citation>
    <scope>NUCLEOTIDE SEQUENCE [LARGE SCALE GENOMIC DNA]</scope>
    <source>
        <strain evidence="1 2">GL24</strain>
    </source>
</reference>
<keyword evidence="2" id="KW-1185">Reference proteome</keyword>
<evidence type="ECO:0000313" key="2">
    <source>
        <dbReference type="Proteomes" id="UP000740926"/>
    </source>
</evidence>
<accession>A0A9P6XML9</accession>
<comment type="caution">
    <text evidence="1">The sequence shown here is derived from an EMBL/GenBank/DDBJ whole genome shotgun (WGS) entry which is preliminary data.</text>
</comment>
<name>A0A9P6XML9_9FUNG</name>
<sequence length="67" mass="7529">MVREGRRLTNALTFLPRKSVRVCSGFCLGAYLRGGFVPPASAQRLQQRRGIRIARGIGFRARNARLQ</sequence>
<dbReference type="EMBL" id="JAANIU010021105">
    <property type="protein sequence ID" value="KAG1523360.1"/>
    <property type="molecule type" value="Genomic_DNA"/>
</dbReference>
<gene>
    <name evidence="1" type="ORF">G6F50_018618</name>
</gene>
<protein>
    <submittedName>
        <fullName evidence="1">Uncharacterized protein</fullName>
    </submittedName>
</protein>
<organism evidence="1 2">
    <name type="scientific">Rhizopus delemar</name>
    <dbReference type="NCBI Taxonomy" id="936053"/>
    <lineage>
        <taxon>Eukaryota</taxon>
        <taxon>Fungi</taxon>
        <taxon>Fungi incertae sedis</taxon>
        <taxon>Mucoromycota</taxon>
        <taxon>Mucoromycotina</taxon>
        <taxon>Mucoromycetes</taxon>
        <taxon>Mucorales</taxon>
        <taxon>Mucorineae</taxon>
        <taxon>Rhizopodaceae</taxon>
        <taxon>Rhizopus</taxon>
    </lineage>
</organism>
<dbReference type="Proteomes" id="UP000740926">
    <property type="component" value="Unassembled WGS sequence"/>
</dbReference>